<dbReference type="InterPro" id="IPR053137">
    <property type="entry name" value="NLR-like"/>
</dbReference>
<dbReference type="VEuPathDB" id="FungiDB:FOZG_08141"/>
<dbReference type="GO" id="GO:0003824">
    <property type="term" value="F:catalytic activity"/>
    <property type="evidence" value="ECO:0007669"/>
    <property type="project" value="InterPro"/>
</dbReference>
<evidence type="ECO:0000259" key="2">
    <source>
        <dbReference type="Pfam" id="PF01048"/>
    </source>
</evidence>
<dbReference type="Pfam" id="PF01048">
    <property type="entry name" value="PNP_UDP_1"/>
    <property type="match status" value="1"/>
</dbReference>
<dbReference type="SUPFAM" id="SSF53167">
    <property type="entry name" value="Purine and uridine phosphorylases"/>
    <property type="match status" value="1"/>
</dbReference>
<evidence type="ECO:0000256" key="1">
    <source>
        <dbReference type="SAM" id="MobiDB-lite"/>
    </source>
</evidence>
<dbReference type="PANTHER" id="PTHR46082">
    <property type="entry name" value="ATP/GTP-BINDING PROTEIN-RELATED"/>
    <property type="match status" value="1"/>
</dbReference>
<dbReference type="EMBL" id="MRCX01000011">
    <property type="protein sequence ID" value="RKK84048.1"/>
    <property type="molecule type" value="Genomic_DNA"/>
</dbReference>
<dbReference type="VEuPathDB" id="FungiDB:FOIG_16466"/>
<comment type="caution">
    <text evidence="3">The sequence shown here is derived from an EMBL/GenBank/DDBJ whole genome shotgun (WGS) entry which is preliminary data.</text>
</comment>
<feature type="region of interest" description="Disordered" evidence="1">
    <location>
        <begin position="1"/>
        <end position="21"/>
    </location>
</feature>
<evidence type="ECO:0000313" key="4">
    <source>
        <dbReference type="Proteomes" id="UP000285084"/>
    </source>
</evidence>
<dbReference type="InterPro" id="IPR000845">
    <property type="entry name" value="Nucleoside_phosphorylase_d"/>
</dbReference>
<sequence length="378" mass="41504">MHLISNSHRSAEGLRSSGKNAASNANDKIAFRSFATTTLNLNHVRPAAAINENSPRPIEYTVGWICALPDEMAAAEGMLDEVFQAPRQGILDENIYAVGRIAHLKVVIGCLPYGVAGTTSATRVAEHMRQTFTALQYTLLVGVGGGIPSKEVDVRLGDVVVSVPSANSPGVIQYDYGKDVQNDRFVTTGTLNRPPDRLLIAVSRLRSQEASRSSEIMFRIARSIAKLQAKHSNSEGNWSHPGGDNDLLFNSVYNHKGDSLTCARCDTNYLEQRSQRKSIQPKIHYGTIASANQVMRNGIARERLRTDKNALCVEMEAAGLMNNFQCLVIRGICDYADSHKNKDWQPYAAATAAAYAKELLSVMPKYMEPFGSRDYPPE</sequence>
<gene>
    <name evidence="3" type="ORF">BFJ69_g2350</name>
</gene>
<evidence type="ECO:0000313" key="3">
    <source>
        <dbReference type="EMBL" id="RKK84048.1"/>
    </source>
</evidence>
<accession>A0A420NUU1</accession>
<dbReference type="VEuPathDB" id="FungiDB:FOXG_10851"/>
<dbReference type="Proteomes" id="UP000285084">
    <property type="component" value="Unassembled WGS sequence"/>
</dbReference>
<name>A0A420NUU1_FUSOX</name>
<organism evidence="3 4">
    <name type="scientific">Fusarium oxysporum</name>
    <name type="common">Fusarium vascular wilt</name>
    <dbReference type="NCBI Taxonomy" id="5507"/>
    <lineage>
        <taxon>Eukaryota</taxon>
        <taxon>Fungi</taxon>
        <taxon>Dikarya</taxon>
        <taxon>Ascomycota</taxon>
        <taxon>Pezizomycotina</taxon>
        <taxon>Sordariomycetes</taxon>
        <taxon>Hypocreomycetidae</taxon>
        <taxon>Hypocreales</taxon>
        <taxon>Nectriaceae</taxon>
        <taxon>Fusarium</taxon>
        <taxon>Fusarium oxysporum species complex</taxon>
    </lineage>
</organism>
<dbReference type="Gene3D" id="3.40.50.1580">
    <property type="entry name" value="Nucleoside phosphorylase domain"/>
    <property type="match status" value="1"/>
</dbReference>
<dbReference type="VEuPathDB" id="FungiDB:FOC4_g10000851"/>
<reference evidence="3 4" key="1">
    <citation type="journal article" date="2018" name="Sci. Rep.">
        <title>Characterisation of pathogen-specific regions and novel effector candidates in Fusarium oxysporum f. sp. cepae.</title>
        <authorList>
            <person name="Armitage A.D."/>
            <person name="Taylor A."/>
            <person name="Sobczyk M.K."/>
            <person name="Baxter L."/>
            <person name="Greenfield B.P."/>
            <person name="Bates H.J."/>
            <person name="Wilson F."/>
            <person name="Jackson A.C."/>
            <person name="Ott S."/>
            <person name="Harrison R.J."/>
            <person name="Clarkson J.P."/>
        </authorList>
    </citation>
    <scope>NUCLEOTIDE SEQUENCE [LARGE SCALE GENOMIC DNA]</scope>
    <source>
        <strain evidence="3 4">Fo_A13</strain>
    </source>
</reference>
<dbReference type="VEuPathDB" id="FungiDB:HZS61_007356"/>
<dbReference type="PANTHER" id="PTHR46082:SF11">
    <property type="entry name" value="AAA+ ATPASE DOMAIN-CONTAINING PROTEIN-RELATED"/>
    <property type="match status" value="1"/>
</dbReference>
<protein>
    <recommendedName>
        <fullName evidence="2">Nucleoside phosphorylase domain-containing protein</fullName>
    </recommendedName>
</protein>
<dbReference type="InterPro" id="IPR035994">
    <property type="entry name" value="Nucleoside_phosphorylase_sf"/>
</dbReference>
<feature type="domain" description="Nucleoside phosphorylase" evidence="2">
    <location>
        <begin position="268"/>
        <end position="360"/>
    </location>
</feature>
<dbReference type="VEuPathDB" id="FungiDB:FOMG_00056"/>
<proteinExistence type="predicted"/>
<dbReference type="AlphaFoldDB" id="A0A420NUU1"/>
<dbReference type="GO" id="GO:0009116">
    <property type="term" value="P:nucleoside metabolic process"/>
    <property type="evidence" value="ECO:0007669"/>
    <property type="project" value="InterPro"/>
</dbReference>